<keyword evidence="4" id="KW-1185">Reference proteome</keyword>
<evidence type="ECO:0000313" key="3">
    <source>
        <dbReference type="EMBL" id="CAK9148748.1"/>
    </source>
</evidence>
<dbReference type="AlphaFoldDB" id="A0ABC8RVL8"/>
<evidence type="ECO:0000256" key="1">
    <source>
        <dbReference type="SAM" id="MobiDB-lite"/>
    </source>
</evidence>
<dbReference type="EMBL" id="CAUOFW020001792">
    <property type="protein sequence ID" value="CAK9148748.1"/>
    <property type="molecule type" value="Genomic_DNA"/>
</dbReference>
<name>A0ABC8RVL8_9AQUA</name>
<dbReference type="Pfam" id="PF08318">
    <property type="entry name" value="COG4_m"/>
    <property type="match status" value="1"/>
</dbReference>
<comment type="caution">
    <text evidence="3">The sequence shown here is derived from an EMBL/GenBank/DDBJ whole genome shotgun (WGS) entry which is preliminary data.</text>
</comment>
<feature type="region of interest" description="Disordered" evidence="1">
    <location>
        <begin position="1"/>
        <end position="27"/>
    </location>
</feature>
<accession>A0ABC8RVL8</accession>
<sequence>MASTTHYSLISTPQEEHDTSTAINSSSSSSIVRFGTPEALEPVRKLTDVGAMTCLLHECIAYQLALDLELDIILSQRSDLDKQLSILHMRSHRSGPPDDPSLGEDYTDYMVSKIRGLSSVDSKLLPRATRAFRSGNFSKVVQGITGYYVILEGFFMVENVRKAISIDEHVLDSFTTSMVDDVFYVLQSCFKKSISTSNINLVIAVLSSSVSLLGGEYNEALQKKMREPNLGVKLFMGGVGVQKTRTEIVIALNNMDVSSDYALKLQHEIKEQCLESFAFKVSVLKRVD</sequence>
<organism evidence="3 4">
    <name type="scientific">Ilex paraguariensis</name>
    <name type="common">yerba mate</name>
    <dbReference type="NCBI Taxonomy" id="185542"/>
    <lineage>
        <taxon>Eukaryota</taxon>
        <taxon>Viridiplantae</taxon>
        <taxon>Streptophyta</taxon>
        <taxon>Embryophyta</taxon>
        <taxon>Tracheophyta</taxon>
        <taxon>Spermatophyta</taxon>
        <taxon>Magnoliopsida</taxon>
        <taxon>eudicotyledons</taxon>
        <taxon>Gunneridae</taxon>
        <taxon>Pentapetalae</taxon>
        <taxon>asterids</taxon>
        <taxon>campanulids</taxon>
        <taxon>Aquifoliales</taxon>
        <taxon>Aquifoliaceae</taxon>
        <taxon>Ilex</taxon>
    </lineage>
</organism>
<gene>
    <name evidence="3" type="ORF">ILEXP_LOCUS16719</name>
</gene>
<reference evidence="3 4" key="1">
    <citation type="submission" date="2024-02" db="EMBL/GenBank/DDBJ databases">
        <authorList>
            <person name="Vignale AGUSTIN F."/>
            <person name="Sosa J E."/>
            <person name="Modenutti C."/>
        </authorList>
    </citation>
    <scope>NUCLEOTIDE SEQUENCE [LARGE SCALE GENOMIC DNA]</scope>
</reference>
<feature type="domain" description="COG4 transport protein middle alpha-helical bundle" evidence="2">
    <location>
        <begin position="1"/>
        <end position="226"/>
    </location>
</feature>
<dbReference type="PANTHER" id="PTHR24016">
    <property type="entry name" value="CONSERVED OLIGOMERIC GOLGI COMPLEX SUBUNIT 4"/>
    <property type="match status" value="1"/>
</dbReference>
<dbReference type="InterPro" id="IPR013167">
    <property type="entry name" value="COG4_M"/>
</dbReference>
<evidence type="ECO:0000259" key="2">
    <source>
        <dbReference type="SMART" id="SM00762"/>
    </source>
</evidence>
<protein>
    <recommendedName>
        <fullName evidence="2">COG4 transport protein middle alpha-helical bundle domain-containing protein</fullName>
    </recommendedName>
</protein>
<dbReference type="Gene3D" id="1.10.287.1060">
    <property type="entry name" value="ESAT-6-like"/>
    <property type="match status" value="1"/>
</dbReference>
<evidence type="ECO:0000313" key="4">
    <source>
        <dbReference type="Proteomes" id="UP001642360"/>
    </source>
</evidence>
<proteinExistence type="predicted"/>
<dbReference type="SMART" id="SM00762">
    <property type="entry name" value="Cog4"/>
    <property type="match status" value="1"/>
</dbReference>
<dbReference type="InterPro" id="IPR048682">
    <property type="entry name" value="COG4"/>
</dbReference>
<dbReference type="PANTHER" id="PTHR24016:SF0">
    <property type="entry name" value="CONSERVED OLIGOMERIC GOLGI COMPLEX SUBUNIT 4"/>
    <property type="match status" value="1"/>
</dbReference>
<feature type="compositionally biased region" description="Polar residues" evidence="1">
    <location>
        <begin position="1"/>
        <end position="13"/>
    </location>
</feature>
<dbReference type="Proteomes" id="UP001642360">
    <property type="component" value="Unassembled WGS sequence"/>
</dbReference>